<evidence type="ECO:0000313" key="9">
    <source>
        <dbReference type="Proteomes" id="UP000228809"/>
    </source>
</evidence>
<comment type="cofactor">
    <cofactor evidence="5">
        <name>Mg(2+)</name>
        <dbReference type="ChEBI" id="CHEBI:18420"/>
    </cofactor>
</comment>
<dbReference type="NCBIfam" id="NF008805">
    <property type="entry name" value="PRK11824.1"/>
    <property type="match status" value="1"/>
</dbReference>
<evidence type="ECO:0000256" key="5">
    <source>
        <dbReference type="HAMAP-Rule" id="MF_01595"/>
    </source>
</evidence>
<keyword evidence="5" id="KW-0460">Magnesium</keyword>
<dbReference type="SMART" id="SM00316">
    <property type="entry name" value="S1"/>
    <property type="match status" value="1"/>
</dbReference>
<keyword evidence="2 5" id="KW-0808">Transferase</keyword>
<comment type="caution">
    <text evidence="8">The sequence shown here is derived from an EMBL/GenBank/DDBJ whole genome shotgun (WGS) entry which is preliminary data.</text>
</comment>
<protein>
    <recommendedName>
        <fullName evidence="5">Polyribonucleotide nucleotidyltransferase</fullName>
        <ecNumber evidence="5">2.7.7.8</ecNumber>
    </recommendedName>
    <alternativeName>
        <fullName evidence="5">Polynucleotide phosphorylase</fullName>
        <shortName evidence="5">PNPase</shortName>
    </alternativeName>
</protein>
<dbReference type="InterPro" id="IPR015847">
    <property type="entry name" value="ExoRNase_PH_dom2"/>
</dbReference>
<dbReference type="EMBL" id="PFBJ01000010">
    <property type="protein sequence ID" value="PIT91127.1"/>
    <property type="molecule type" value="Genomic_DNA"/>
</dbReference>
<dbReference type="Gene3D" id="3.30.230.70">
    <property type="entry name" value="GHMP Kinase, N-terminal domain"/>
    <property type="match status" value="2"/>
</dbReference>
<dbReference type="CDD" id="cd02393">
    <property type="entry name" value="KH-I_PNPase"/>
    <property type="match status" value="1"/>
</dbReference>
<dbReference type="SUPFAM" id="SSF50249">
    <property type="entry name" value="Nucleic acid-binding proteins"/>
    <property type="match status" value="1"/>
</dbReference>
<dbReference type="InterPro" id="IPR036345">
    <property type="entry name" value="ExoRNase_PH_dom2_sf"/>
</dbReference>
<dbReference type="InterPro" id="IPR012162">
    <property type="entry name" value="PNPase"/>
</dbReference>
<dbReference type="InterPro" id="IPR003029">
    <property type="entry name" value="S1_domain"/>
</dbReference>
<feature type="binding site" evidence="5">
    <location>
        <position position="487"/>
    </location>
    <ligand>
        <name>Mg(2+)</name>
        <dbReference type="ChEBI" id="CHEBI:18420"/>
    </ligand>
</feature>
<dbReference type="Proteomes" id="UP000228809">
    <property type="component" value="Unassembled WGS sequence"/>
</dbReference>
<dbReference type="GO" id="GO:0006402">
    <property type="term" value="P:mRNA catabolic process"/>
    <property type="evidence" value="ECO:0007669"/>
    <property type="project" value="UniProtKB-UniRule"/>
</dbReference>
<dbReference type="InterPro" id="IPR004087">
    <property type="entry name" value="KH_dom"/>
</dbReference>
<evidence type="ECO:0000259" key="7">
    <source>
        <dbReference type="PROSITE" id="PS50126"/>
    </source>
</evidence>
<dbReference type="NCBIfam" id="TIGR03591">
    <property type="entry name" value="polynuc_phos"/>
    <property type="match status" value="1"/>
</dbReference>
<dbReference type="Pfam" id="PF00575">
    <property type="entry name" value="S1"/>
    <property type="match status" value="1"/>
</dbReference>
<comment type="subcellular location">
    <subcellularLocation>
        <location evidence="5">Cytoplasm</location>
    </subcellularLocation>
</comment>
<proteinExistence type="inferred from homology"/>
<evidence type="ECO:0000256" key="3">
    <source>
        <dbReference type="ARBA" id="ARBA00022695"/>
    </source>
</evidence>
<feature type="domain" description="S1 motif" evidence="7">
    <location>
        <begin position="623"/>
        <end position="691"/>
    </location>
</feature>
<dbReference type="Gene3D" id="3.30.1370.10">
    <property type="entry name" value="K Homology domain, type 1"/>
    <property type="match status" value="1"/>
</dbReference>
<keyword evidence="3 5" id="KW-0548">Nucleotidyltransferase</keyword>
<dbReference type="InterPro" id="IPR004088">
    <property type="entry name" value="KH_dom_type_1"/>
</dbReference>
<gene>
    <name evidence="5" type="primary">pnp</name>
    <name evidence="8" type="ORF">COU17_02085</name>
</gene>
<evidence type="ECO:0000313" key="8">
    <source>
        <dbReference type="EMBL" id="PIT91127.1"/>
    </source>
</evidence>
<reference evidence="9" key="1">
    <citation type="submission" date="2017-09" db="EMBL/GenBank/DDBJ databases">
        <title>Depth-based differentiation of microbial function through sediment-hosted aquifers and enrichment of novel symbionts in the deep terrestrial subsurface.</title>
        <authorList>
            <person name="Probst A.J."/>
            <person name="Ladd B."/>
            <person name="Jarett J.K."/>
            <person name="Geller-Mcgrath D.E."/>
            <person name="Sieber C.M.K."/>
            <person name="Emerson J.B."/>
            <person name="Anantharaman K."/>
            <person name="Thomas B.C."/>
            <person name="Malmstrom R."/>
            <person name="Stieglmeier M."/>
            <person name="Klingl A."/>
            <person name="Woyke T."/>
            <person name="Ryan C.M."/>
            <person name="Banfield J.F."/>
        </authorList>
    </citation>
    <scope>NUCLEOTIDE SEQUENCE [LARGE SCALE GENOMIC DNA]</scope>
</reference>
<comment type="catalytic activity">
    <reaction evidence="5">
        <text>RNA(n+1) + phosphate = RNA(n) + a ribonucleoside 5'-diphosphate</text>
        <dbReference type="Rhea" id="RHEA:22096"/>
        <dbReference type="Rhea" id="RHEA-COMP:14527"/>
        <dbReference type="Rhea" id="RHEA-COMP:17342"/>
        <dbReference type="ChEBI" id="CHEBI:43474"/>
        <dbReference type="ChEBI" id="CHEBI:57930"/>
        <dbReference type="ChEBI" id="CHEBI:140395"/>
        <dbReference type="EC" id="2.7.7.8"/>
    </reaction>
</comment>
<dbReference type="InterPro" id="IPR001247">
    <property type="entry name" value="ExoRNase_PH_dom1"/>
</dbReference>
<dbReference type="Pfam" id="PF01138">
    <property type="entry name" value="RNase_PH"/>
    <property type="match status" value="2"/>
</dbReference>
<dbReference type="SUPFAM" id="SSF54211">
    <property type="entry name" value="Ribosomal protein S5 domain 2-like"/>
    <property type="match status" value="2"/>
</dbReference>
<dbReference type="PANTHER" id="PTHR11252:SF0">
    <property type="entry name" value="POLYRIBONUCLEOTIDE NUCLEOTIDYLTRANSFERASE 1, MITOCHONDRIAL"/>
    <property type="match status" value="1"/>
</dbReference>
<feature type="region of interest" description="Disordered" evidence="6">
    <location>
        <begin position="699"/>
        <end position="721"/>
    </location>
</feature>
<evidence type="ECO:0000256" key="6">
    <source>
        <dbReference type="SAM" id="MobiDB-lite"/>
    </source>
</evidence>
<dbReference type="InterPro" id="IPR020568">
    <property type="entry name" value="Ribosomal_Su5_D2-typ_SF"/>
</dbReference>
<comment type="function">
    <text evidence="5">Involved in mRNA degradation. Catalyzes the phosphorolysis of single-stranded polyribonucleotides processively in the 3'- to 5'-direction.</text>
</comment>
<name>A0A2M6WEA7_9BACT</name>
<dbReference type="PANTHER" id="PTHR11252">
    <property type="entry name" value="POLYRIBONUCLEOTIDE NUCLEOTIDYLTRANSFERASE"/>
    <property type="match status" value="1"/>
</dbReference>
<dbReference type="Gene3D" id="2.40.50.140">
    <property type="entry name" value="Nucleic acid-binding proteins"/>
    <property type="match status" value="1"/>
</dbReference>
<dbReference type="AlphaFoldDB" id="A0A2M6WEA7"/>
<dbReference type="HAMAP" id="MF_01595">
    <property type="entry name" value="PNPase"/>
    <property type="match status" value="1"/>
</dbReference>
<dbReference type="CDD" id="cd04472">
    <property type="entry name" value="S1_PNPase"/>
    <property type="match status" value="1"/>
</dbReference>
<dbReference type="GO" id="GO:0005829">
    <property type="term" value="C:cytosol"/>
    <property type="evidence" value="ECO:0007669"/>
    <property type="project" value="TreeGrafter"/>
</dbReference>
<dbReference type="FunFam" id="3.30.1370.10:FF:000001">
    <property type="entry name" value="Polyribonucleotide nucleotidyltransferase"/>
    <property type="match status" value="1"/>
</dbReference>
<dbReference type="SUPFAM" id="SSF54791">
    <property type="entry name" value="Eukaryotic type KH-domain (KH-domain type I)"/>
    <property type="match status" value="1"/>
</dbReference>
<dbReference type="PROSITE" id="PS50084">
    <property type="entry name" value="KH_TYPE_1"/>
    <property type="match status" value="1"/>
</dbReference>
<organism evidence="8 9">
    <name type="scientific">Candidatus Kaiserbacteria bacterium CG10_big_fil_rev_8_21_14_0_10_49_17</name>
    <dbReference type="NCBI Taxonomy" id="1974609"/>
    <lineage>
        <taxon>Bacteria</taxon>
        <taxon>Candidatus Kaiseribacteriota</taxon>
    </lineage>
</organism>
<dbReference type="SUPFAM" id="SSF55666">
    <property type="entry name" value="Ribonuclease PH domain 2-like"/>
    <property type="match status" value="2"/>
</dbReference>
<dbReference type="PROSITE" id="PS50126">
    <property type="entry name" value="S1"/>
    <property type="match status" value="1"/>
</dbReference>
<keyword evidence="4 5" id="KW-0694">RNA-binding</keyword>
<evidence type="ECO:0000256" key="4">
    <source>
        <dbReference type="ARBA" id="ARBA00022884"/>
    </source>
</evidence>
<dbReference type="GO" id="GO:0004654">
    <property type="term" value="F:polyribonucleotide nucleotidyltransferase activity"/>
    <property type="evidence" value="ECO:0007669"/>
    <property type="project" value="UniProtKB-UniRule"/>
</dbReference>
<dbReference type="FunFam" id="3.30.230.70:FF:000001">
    <property type="entry name" value="Polyribonucleotide nucleotidyltransferase"/>
    <property type="match status" value="1"/>
</dbReference>
<accession>A0A2M6WEA7</accession>
<dbReference type="PIRSF" id="PIRSF005499">
    <property type="entry name" value="PNPase"/>
    <property type="match status" value="1"/>
</dbReference>
<dbReference type="InterPro" id="IPR036612">
    <property type="entry name" value="KH_dom_type_1_sf"/>
</dbReference>
<dbReference type="GO" id="GO:0003723">
    <property type="term" value="F:RNA binding"/>
    <property type="evidence" value="ECO:0007669"/>
    <property type="project" value="UniProtKB-UniRule"/>
</dbReference>
<keyword evidence="5" id="KW-0479">Metal-binding</keyword>
<evidence type="ECO:0000256" key="2">
    <source>
        <dbReference type="ARBA" id="ARBA00022679"/>
    </source>
</evidence>
<dbReference type="Pfam" id="PF00013">
    <property type="entry name" value="KH_1"/>
    <property type="match status" value="1"/>
</dbReference>
<sequence>MEIKEYSVEVGGKTLTAQFTDLADQASGSVIVRYGNSAVLATVVMGEEREGLDYFPLSVEYEEKFYAAGAILGSRFVRREGRPTDEAVLSGRVVDRTIRPLFEHHIRNEVQVVITVLSIDDDDPDVLAVNAASLALATSDIPWNGPVSAIRIGKQDGDFIVNPTYTQRDAGNEVLDLLACGKDGLINMIEVGAHEVSENILADALTKASEEIEKLQTFQRSIIADIGQEKREMPKPEIPAELTALFDEVIRPKMKEAVFGHGAGKVGINTLKKEWKGVVSDSEIEVPKSFVDDIFEESVDALLHTEAIENNIRADGRRMDEVREIQAKAGGISPIIHGTGIFYRGGTHIFSALTLGGPGEAQVIDSMESQDTTKRFMHHYNFPPFSVGETGRVGGFNRRMIGHGALAEKALEPVLPPKETFPYTIRIVSEAMASNGSTSMGSVCGSTLALLDGGVPITRPVAGIAMGLMSDAEGNYKILTDIQGPEDHHGDMDFKVAGTREGITAVQMDVKVNGVAIAILREAFVAAKAAREHILDIIENEINAPRENISLRAPKILTLTIPVDKIGLVIGPGGKTINKIKDETGVEDITIEDDGVVFVTGKNGTAGQAYERIHNMTREFQAGEKFEGKVVSILDFGAFVNIADGTDGLVHISEIAPFRINKVEEVLSVGESVPVIIKEIDEKNRINLSIKDVDPQFAERKGVTASAQPQHNGGKRNNQHK</sequence>
<keyword evidence="5" id="KW-0963">Cytoplasm</keyword>
<dbReference type="Pfam" id="PF03725">
    <property type="entry name" value="RNase_PH_C"/>
    <property type="match status" value="1"/>
</dbReference>
<dbReference type="GO" id="GO:0000175">
    <property type="term" value="F:3'-5'-RNA exonuclease activity"/>
    <property type="evidence" value="ECO:0007669"/>
    <property type="project" value="TreeGrafter"/>
</dbReference>
<dbReference type="SMART" id="SM00322">
    <property type="entry name" value="KH"/>
    <property type="match status" value="1"/>
</dbReference>
<dbReference type="InterPro" id="IPR012340">
    <property type="entry name" value="NA-bd_OB-fold"/>
</dbReference>
<comment type="similarity">
    <text evidence="1 5">Belongs to the polyribonucleotide nucleotidyltransferase family.</text>
</comment>
<dbReference type="EC" id="2.7.7.8" evidence="5"/>
<evidence type="ECO:0000256" key="1">
    <source>
        <dbReference type="ARBA" id="ARBA00007404"/>
    </source>
</evidence>
<feature type="binding site" evidence="5">
    <location>
        <position position="493"/>
    </location>
    <ligand>
        <name>Mg(2+)</name>
        <dbReference type="ChEBI" id="CHEBI:18420"/>
    </ligand>
</feature>
<dbReference type="GO" id="GO:0000287">
    <property type="term" value="F:magnesium ion binding"/>
    <property type="evidence" value="ECO:0007669"/>
    <property type="project" value="UniProtKB-UniRule"/>
</dbReference>
<dbReference type="CDD" id="cd11364">
    <property type="entry name" value="RNase_PH_PNPase_2"/>
    <property type="match status" value="1"/>
</dbReference>
<dbReference type="InterPro" id="IPR027408">
    <property type="entry name" value="PNPase/RNase_PH_dom_sf"/>
</dbReference>